<sequence>MAMSSTEAEYVDAAGCCAQVLWIKSQLADYDVLYDKVPISYGNTSAISISNKPVLHSRTKHIDIRYHFIRDHILKGDIELYFVPTDLQLADIFTKPLAEPSFTRLVAELGMLNIDKEPLAYYYEYHRELWYSTEVDAINTITFTLSNFDKPLSFNLDDFSSNIGLKFSENYVSIPPKETILLTDLEGSYAAYSQVHRSILFSDLVAKLTNGKKKTEANICYTRYLSLIIEHLVGKDYKNDKLNTFKYHHISSTSFNAPSANEPKASTDKRSEKKKIPSSSKPKTSKFVRESKSKKQVTETQHAEESVATTDATKSLEAFGLGGELRNQPELTDVEKVHERIVEDVVKDFGITSLEKHYNGDISLIGDSKTDQEMEEVDSDLESMSDDAIISVSGNDDDNDDSKEISMADEAAADNVINKLIDIANTKDANTNVFATNASESDPLADKIDSSVPQKVANVFEEKMPTLLTDTLKNILPQLLNDSVKKIMPKFDKRVKKTIKDVVADSIIHSSVKVPRDILTVNAKHLQTKVDKISADLHEMIYLVSQLVRIVDSVTPSFNAAAEGEKESQAQYDLTAEIHTTAQEEQQPTDEEPLSSTAMVIHSDFAEPLAKKLKTAGEGPLTFEEAKLQMQEIKRLADLKAEKENELLEIHALTSKRLNAINDQLLKNLKAKFQWVATTAGKLGIPPPPQLIAFEITPAEKRKKRRAKVIQEVFVKYNIMVDGMHRNLVPHVGVVGSHGLVIYEPEAGIFVYNGSFDMVFQRESEFHLATTKQLTRIQNAIKIDSVIAREMYDKMIYVIEARDVKGRKIIQDNLVNLG</sequence>
<keyword evidence="1" id="KW-0175">Coiled coil</keyword>
<name>A0ABQ5HQM2_9ASTR</name>
<reference evidence="3" key="2">
    <citation type="submission" date="2022-01" db="EMBL/GenBank/DDBJ databases">
        <authorList>
            <person name="Yamashiro T."/>
            <person name="Shiraishi A."/>
            <person name="Satake H."/>
            <person name="Nakayama K."/>
        </authorList>
    </citation>
    <scope>NUCLEOTIDE SEQUENCE</scope>
</reference>
<feature type="coiled-coil region" evidence="1">
    <location>
        <begin position="626"/>
        <end position="656"/>
    </location>
</feature>
<evidence type="ECO:0000256" key="2">
    <source>
        <dbReference type="SAM" id="MobiDB-lite"/>
    </source>
</evidence>
<reference evidence="3" key="1">
    <citation type="journal article" date="2022" name="Int. J. Mol. Sci.">
        <title>Draft Genome of Tanacetum Coccineum: Genomic Comparison of Closely Related Tanacetum-Family Plants.</title>
        <authorList>
            <person name="Yamashiro T."/>
            <person name="Shiraishi A."/>
            <person name="Nakayama K."/>
            <person name="Satake H."/>
        </authorList>
    </citation>
    <scope>NUCLEOTIDE SEQUENCE</scope>
</reference>
<dbReference type="Proteomes" id="UP001151760">
    <property type="component" value="Unassembled WGS sequence"/>
</dbReference>
<evidence type="ECO:0000313" key="4">
    <source>
        <dbReference type="Proteomes" id="UP001151760"/>
    </source>
</evidence>
<evidence type="ECO:0000313" key="3">
    <source>
        <dbReference type="EMBL" id="GJT89647.1"/>
    </source>
</evidence>
<gene>
    <name evidence="3" type="ORF">Tco_1078492</name>
</gene>
<keyword evidence="4" id="KW-1185">Reference proteome</keyword>
<dbReference type="CDD" id="cd09272">
    <property type="entry name" value="RNase_HI_RT_Ty1"/>
    <property type="match status" value="1"/>
</dbReference>
<feature type="compositionally biased region" description="Basic and acidic residues" evidence="2">
    <location>
        <begin position="287"/>
        <end position="305"/>
    </location>
</feature>
<dbReference type="PANTHER" id="PTHR11439:SF442">
    <property type="entry name" value="CYSTEINE-RICH RLK (RECEPTOR-LIKE PROTEIN KINASE) 8"/>
    <property type="match status" value="1"/>
</dbReference>
<dbReference type="EMBL" id="BQNB010019845">
    <property type="protein sequence ID" value="GJT89647.1"/>
    <property type="molecule type" value="Genomic_DNA"/>
</dbReference>
<comment type="caution">
    <text evidence="3">The sequence shown here is derived from an EMBL/GenBank/DDBJ whole genome shotgun (WGS) entry which is preliminary data.</text>
</comment>
<protein>
    <recommendedName>
        <fullName evidence="5">Retrovirus-related Pol polyprotein from transposon TNT 1-94</fullName>
    </recommendedName>
</protein>
<dbReference type="PANTHER" id="PTHR11439">
    <property type="entry name" value="GAG-POL-RELATED RETROTRANSPOSON"/>
    <property type="match status" value="1"/>
</dbReference>
<evidence type="ECO:0000256" key="1">
    <source>
        <dbReference type="SAM" id="Coils"/>
    </source>
</evidence>
<feature type="region of interest" description="Disordered" evidence="2">
    <location>
        <begin position="253"/>
        <end position="311"/>
    </location>
</feature>
<proteinExistence type="predicted"/>
<accession>A0ABQ5HQM2</accession>
<evidence type="ECO:0008006" key="5">
    <source>
        <dbReference type="Google" id="ProtNLM"/>
    </source>
</evidence>
<organism evidence="3 4">
    <name type="scientific">Tanacetum coccineum</name>
    <dbReference type="NCBI Taxonomy" id="301880"/>
    <lineage>
        <taxon>Eukaryota</taxon>
        <taxon>Viridiplantae</taxon>
        <taxon>Streptophyta</taxon>
        <taxon>Embryophyta</taxon>
        <taxon>Tracheophyta</taxon>
        <taxon>Spermatophyta</taxon>
        <taxon>Magnoliopsida</taxon>
        <taxon>eudicotyledons</taxon>
        <taxon>Gunneridae</taxon>
        <taxon>Pentapetalae</taxon>
        <taxon>asterids</taxon>
        <taxon>campanulids</taxon>
        <taxon>Asterales</taxon>
        <taxon>Asteraceae</taxon>
        <taxon>Asteroideae</taxon>
        <taxon>Anthemideae</taxon>
        <taxon>Anthemidinae</taxon>
        <taxon>Tanacetum</taxon>
    </lineage>
</organism>
<feature type="compositionally biased region" description="Basic and acidic residues" evidence="2">
    <location>
        <begin position="265"/>
        <end position="275"/>
    </location>
</feature>